<dbReference type="InParanoid" id="E8QWN9"/>
<evidence type="ECO:0000256" key="3">
    <source>
        <dbReference type="ARBA" id="ARBA00022840"/>
    </source>
</evidence>
<feature type="domain" description="ABC transporter" evidence="5">
    <location>
        <begin position="4"/>
        <end position="236"/>
    </location>
</feature>
<evidence type="ECO:0000313" key="6">
    <source>
        <dbReference type="EMBL" id="ADV61931.1"/>
    </source>
</evidence>
<dbReference type="EMBL" id="CP002353">
    <property type="protein sequence ID" value="ADV61931.1"/>
    <property type="molecule type" value="Genomic_DNA"/>
</dbReference>
<dbReference type="InterPro" id="IPR050093">
    <property type="entry name" value="ABC_SmlMolc_Importer"/>
</dbReference>
<dbReference type="Proteomes" id="UP000008631">
    <property type="component" value="Chromosome"/>
</dbReference>
<dbReference type="AlphaFoldDB" id="E8QWN9"/>
<dbReference type="InterPro" id="IPR008995">
    <property type="entry name" value="Mo/tungstate-bd_C_term_dom"/>
</dbReference>
<dbReference type="Gene3D" id="2.40.50.100">
    <property type="match status" value="1"/>
</dbReference>
<dbReference type="Pfam" id="PF00005">
    <property type="entry name" value="ABC_tran"/>
    <property type="match status" value="1"/>
</dbReference>
<dbReference type="Gene3D" id="3.40.50.300">
    <property type="entry name" value="P-loop containing nucleotide triphosphate hydrolases"/>
    <property type="match status" value="1"/>
</dbReference>
<dbReference type="InterPro" id="IPR027417">
    <property type="entry name" value="P-loop_NTPase"/>
</dbReference>
<dbReference type="InterPro" id="IPR003593">
    <property type="entry name" value="AAA+_ATPase"/>
</dbReference>
<evidence type="ECO:0000259" key="5">
    <source>
        <dbReference type="PROSITE" id="PS50893"/>
    </source>
</evidence>
<dbReference type="PANTHER" id="PTHR42781">
    <property type="entry name" value="SPERMIDINE/PUTRESCINE IMPORT ATP-BINDING PROTEIN POTA"/>
    <property type="match status" value="1"/>
</dbReference>
<keyword evidence="7" id="KW-1185">Reference proteome</keyword>
<dbReference type="SMART" id="SM00382">
    <property type="entry name" value="AAA"/>
    <property type="match status" value="1"/>
</dbReference>
<feature type="compositionally biased region" description="Polar residues" evidence="4">
    <location>
        <begin position="448"/>
        <end position="464"/>
    </location>
</feature>
<name>E8QWN9_ISOPI</name>
<evidence type="ECO:0000256" key="4">
    <source>
        <dbReference type="SAM" id="MobiDB-lite"/>
    </source>
</evidence>
<feature type="compositionally biased region" description="Low complexity" evidence="4">
    <location>
        <begin position="430"/>
        <end position="443"/>
    </location>
</feature>
<feature type="compositionally biased region" description="Pro residues" evidence="4">
    <location>
        <begin position="378"/>
        <end position="396"/>
    </location>
</feature>
<evidence type="ECO:0000256" key="2">
    <source>
        <dbReference type="ARBA" id="ARBA00022741"/>
    </source>
</evidence>
<keyword evidence="3" id="KW-0067">ATP-binding</keyword>
<proteinExistence type="predicted"/>
<keyword evidence="2" id="KW-0547">Nucleotide-binding</keyword>
<dbReference type="GO" id="GO:0005524">
    <property type="term" value="F:ATP binding"/>
    <property type="evidence" value="ECO:0007669"/>
    <property type="project" value="UniProtKB-KW"/>
</dbReference>
<protein>
    <submittedName>
        <fullName evidence="6">ABC transporter related protein</fullName>
    </submittedName>
</protein>
<feature type="region of interest" description="Disordered" evidence="4">
    <location>
        <begin position="366"/>
        <end position="464"/>
    </location>
</feature>
<dbReference type="STRING" id="575540.Isop_1346"/>
<dbReference type="SUPFAM" id="SSF52540">
    <property type="entry name" value="P-loop containing nucleoside triphosphate hydrolases"/>
    <property type="match status" value="1"/>
</dbReference>
<reference evidence="6 7" key="2">
    <citation type="journal article" date="2011" name="Stand. Genomic Sci.">
        <title>Complete genome sequence of Isosphaera pallida type strain (IS1B).</title>
        <authorList>
            <consortium name="US DOE Joint Genome Institute (JGI-PGF)"/>
            <person name="Goker M."/>
            <person name="Cleland D."/>
            <person name="Saunders E."/>
            <person name="Lapidus A."/>
            <person name="Nolan M."/>
            <person name="Lucas S."/>
            <person name="Hammon N."/>
            <person name="Deshpande S."/>
            <person name="Cheng J.F."/>
            <person name="Tapia R."/>
            <person name="Han C."/>
            <person name="Goodwin L."/>
            <person name="Pitluck S."/>
            <person name="Liolios K."/>
            <person name="Pagani I."/>
            <person name="Ivanova N."/>
            <person name="Mavromatis K."/>
            <person name="Pati A."/>
            <person name="Chen A."/>
            <person name="Palaniappan K."/>
            <person name="Land M."/>
            <person name="Hauser L."/>
            <person name="Chang Y.J."/>
            <person name="Jeffries C.D."/>
            <person name="Detter J.C."/>
            <person name="Beck B."/>
            <person name="Woyke T."/>
            <person name="Bristow J."/>
            <person name="Eisen J.A."/>
            <person name="Markowitz V."/>
            <person name="Hugenholtz P."/>
            <person name="Kyrpides N.C."/>
            <person name="Klenk H.P."/>
        </authorList>
    </citation>
    <scope>NUCLEOTIDE SEQUENCE [LARGE SCALE GENOMIC DNA]</scope>
    <source>
        <strain evidence="7">ATCC 43644 / DSM 9630 / IS1B</strain>
    </source>
</reference>
<organism evidence="6 7">
    <name type="scientific">Isosphaera pallida (strain ATCC 43644 / DSM 9630 / IS1B)</name>
    <dbReference type="NCBI Taxonomy" id="575540"/>
    <lineage>
        <taxon>Bacteria</taxon>
        <taxon>Pseudomonadati</taxon>
        <taxon>Planctomycetota</taxon>
        <taxon>Planctomycetia</taxon>
        <taxon>Isosphaerales</taxon>
        <taxon>Isosphaeraceae</taxon>
        <taxon>Isosphaera</taxon>
    </lineage>
</organism>
<dbReference type="SUPFAM" id="SSF50331">
    <property type="entry name" value="MOP-like"/>
    <property type="match status" value="1"/>
</dbReference>
<dbReference type="HOGENOM" id="CLU_000604_1_1_0"/>
<keyword evidence="1" id="KW-0813">Transport</keyword>
<dbReference type="InterPro" id="IPR003439">
    <property type="entry name" value="ABC_transporter-like_ATP-bd"/>
</dbReference>
<dbReference type="PANTHER" id="PTHR42781:SF4">
    <property type="entry name" value="SPERMIDINE_PUTRESCINE IMPORT ATP-BINDING PROTEIN POTA"/>
    <property type="match status" value="1"/>
</dbReference>
<evidence type="ECO:0000313" key="7">
    <source>
        <dbReference type="Proteomes" id="UP000008631"/>
    </source>
</evidence>
<dbReference type="KEGG" id="ipa:Isop_1346"/>
<sequence>MIRVVIDQLVKHVGDLTLLDGFTLECAPGEFCALLAPSGSGKTLLARIIAGLEKPDEGAIYLDGQAAHRLPAGRRGVGFLMERDALWPHLSVVENLALPLKFQTPALARRARRERVAETLNLTGIDSLASARPDSLTALQRRRVALARAIVTRPGLLLLDDPSRGIPPERQGEWLDDLKRIHQEIETTTLLFTTRAGDALTIADRLAVAHLGRVVQHDVPRTVSQHPANAYVARLLGETNLIQGQVEEVERTGYVVARTPLGRFVGVLPVGAVPPATGSAVSLAFRPETIRSGESDPAAFNRFSAHVERIEARDGLIRTHLRGPGGWPLVAHGLPGFNEFPMGHLVEVVVPPHSVAVLVPSQTTTNTVPLTVSSPLPKGNPGPQPPVVTEAPPEPVVIPTADAPRSLPTSAWNNESQPSGFEIEPYDAISSLGGLSPSPSDGSAPTPRGSNRPNGTLSNPGEPS</sequence>
<dbReference type="RefSeq" id="WP_013564219.1">
    <property type="nucleotide sequence ID" value="NC_014962.1"/>
</dbReference>
<gene>
    <name evidence="6" type="ordered locus">Isop_1346</name>
</gene>
<evidence type="ECO:0000256" key="1">
    <source>
        <dbReference type="ARBA" id="ARBA00022448"/>
    </source>
</evidence>
<dbReference type="eggNOG" id="COG3842">
    <property type="taxonomic scope" value="Bacteria"/>
</dbReference>
<dbReference type="PROSITE" id="PS50893">
    <property type="entry name" value="ABC_TRANSPORTER_2"/>
    <property type="match status" value="1"/>
</dbReference>
<dbReference type="OrthoDB" id="9790614at2"/>
<reference key="1">
    <citation type="submission" date="2010-11" db="EMBL/GenBank/DDBJ databases">
        <title>The complete sequence of chromosome of Isophaera pallida ATCC 43644.</title>
        <authorList>
            <consortium name="US DOE Joint Genome Institute (JGI-PGF)"/>
            <person name="Lucas S."/>
            <person name="Copeland A."/>
            <person name="Lapidus A."/>
            <person name="Bruce D."/>
            <person name="Goodwin L."/>
            <person name="Pitluck S."/>
            <person name="Kyrpides N."/>
            <person name="Mavromatis K."/>
            <person name="Pagani I."/>
            <person name="Ivanova N."/>
            <person name="Saunders E."/>
            <person name="Brettin T."/>
            <person name="Detter J.C."/>
            <person name="Han C."/>
            <person name="Tapia R."/>
            <person name="Land M."/>
            <person name="Hauser L."/>
            <person name="Markowitz V."/>
            <person name="Cheng J.-F."/>
            <person name="Hugenholtz P."/>
            <person name="Woyke T."/>
            <person name="Wu D."/>
            <person name="Eisen J.A."/>
        </authorList>
    </citation>
    <scope>NUCLEOTIDE SEQUENCE</scope>
    <source>
        <strain>ATCC 43644</strain>
    </source>
</reference>
<dbReference type="GO" id="GO:0016887">
    <property type="term" value="F:ATP hydrolysis activity"/>
    <property type="evidence" value="ECO:0007669"/>
    <property type="project" value="InterPro"/>
</dbReference>
<accession>E8QWN9</accession>
<feature type="compositionally biased region" description="Polar residues" evidence="4">
    <location>
        <begin position="407"/>
        <end position="419"/>
    </location>
</feature>